<dbReference type="SFLD" id="SFLDS00003">
    <property type="entry name" value="Haloacid_Dehalogenase"/>
    <property type="match status" value="1"/>
</dbReference>
<dbReference type="Gene3D" id="3.40.50.1000">
    <property type="entry name" value="HAD superfamily/HAD-like"/>
    <property type="match status" value="1"/>
</dbReference>
<dbReference type="InterPro" id="IPR036412">
    <property type="entry name" value="HAD-like_sf"/>
</dbReference>
<dbReference type="EMBL" id="CP029553">
    <property type="protein sequence ID" value="AWN45474.1"/>
    <property type="molecule type" value="Genomic_DNA"/>
</dbReference>
<dbReference type="PANTHER" id="PTHR43481">
    <property type="entry name" value="FRUCTOSE-1-PHOSPHATE PHOSPHATASE"/>
    <property type="match status" value="1"/>
</dbReference>
<dbReference type="OrthoDB" id="9800058at2"/>
<sequence>MRIPAGTTMAAEALLFDMDGTLVDSTAVITDLWRRWCDRHGVDAEALLRVSHGRRTIETVRRFAPPGVDPEVEAAALTDAAATACDGFTAIPGAVDLLRSLPSSRWAIVTSADRAIARSWLTLTGLPIPEVLVTAEDVVAGKPDPDGYLQAARRLGCAPGRSVVFEDAPAGLAAGRASGARVVALATTLGPEDMHDHDWVPDLSGVTYTPEMSGQLAFSG</sequence>
<dbReference type="SFLD" id="SFLDG01129">
    <property type="entry name" value="C1.5:_HAD__Beta-PGM__Phosphata"/>
    <property type="match status" value="1"/>
</dbReference>
<dbReference type="SUPFAM" id="SSF56784">
    <property type="entry name" value="HAD-like"/>
    <property type="match status" value="1"/>
</dbReference>
<accession>A0A2U8WGW5</accession>
<dbReference type="CDD" id="cd07527">
    <property type="entry name" value="HAD_ScGPP-like"/>
    <property type="match status" value="1"/>
</dbReference>
<protein>
    <submittedName>
        <fullName evidence="1">Glycerol-3-phosphatase</fullName>
    </submittedName>
</protein>
<dbReference type="InterPro" id="IPR051806">
    <property type="entry name" value="HAD-like_SPP"/>
</dbReference>
<dbReference type="InterPro" id="IPR023214">
    <property type="entry name" value="HAD_sf"/>
</dbReference>
<dbReference type="InterPro" id="IPR023198">
    <property type="entry name" value="PGP-like_dom2"/>
</dbReference>
<keyword evidence="2" id="KW-1185">Reference proteome</keyword>
<dbReference type="Proteomes" id="UP000245444">
    <property type="component" value="Chromosome"/>
</dbReference>
<dbReference type="AlphaFoldDB" id="A0A2U8WGW5"/>
<dbReference type="NCBIfam" id="TIGR01509">
    <property type="entry name" value="HAD-SF-IA-v3"/>
    <property type="match status" value="1"/>
</dbReference>
<dbReference type="KEGG" id="mtea:DK419_03375"/>
<dbReference type="GO" id="GO:0050308">
    <property type="term" value="F:sugar-phosphatase activity"/>
    <property type="evidence" value="ECO:0007669"/>
    <property type="project" value="TreeGrafter"/>
</dbReference>
<dbReference type="Gene3D" id="1.10.150.240">
    <property type="entry name" value="Putative phosphatase, domain 2"/>
    <property type="match status" value="1"/>
</dbReference>
<dbReference type="PANTHER" id="PTHR43481:SF4">
    <property type="entry name" value="GLYCEROL-1-PHOSPHATE PHOSPHOHYDROLASE 1-RELATED"/>
    <property type="match status" value="1"/>
</dbReference>
<name>A0A2U8WGW5_9HYPH</name>
<dbReference type="InterPro" id="IPR006439">
    <property type="entry name" value="HAD-SF_hydro_IA"/>
</dbReference>
<dbReference type="Pfam" id="PF00702">
    <property type="entry name" value="Hydrolase"/>
    <property type="match status" value="1"/>
</dbReference>
<organism evidence="1 2">
    <name type="scientific">Methylobacterium terrae</name>
    <dbReference type="NCBI Taxonomy" id="2202827"/>
    <lineage>
        <taxon>Bacteria</taxon>
        <taxon>Pseudomonadati</taxon>
        <taxon>Pseudomonadota</taxon>
        <taxon>Alphaproteobacteria</taxon>
        <taxon>Hyphomicrobiales</taxon>
        <taxon>Methylobacteriaceae</taxon>
        <taxon>Methylobacterium</taxon>
    </lineage>
</organism>
<gene>
    <name evidence="1" type="ORF">DK419_03375</name>
</gene>
<reference evidence="1 2" key="1">
    <citation type="submission" date="2018-05" db="EMBL/GenBank/DDBJ databases">
        <title>Complete Genome Sequence of Methylobacterium sp. 17Sr1-28.</title>
        <authorList>
            <person name="Srinivasan S."/>
        </authorList>
    </citation>
    <scope>NUCLEOTIDE SEQUENCE [LARGE SCALE GENOMIC DNA]</scope>
    <source>
        <strain evidence="1 2">17Sr1-28</strain>
    </source>
</reference>
<evidence type="ECO:0000313" key="1">
    <source>
        <dbReference type="EMBL" id="AWN45474.1"/>
    </source>
</evidence>
<proteinExistence type="predicted"/>
<evidence type="ECO:0000313" key="2">
    <source>
        <dbReference type="Proteomes" id="UP000245444"/>
    </source>
</evidence>